<name>A0ABU1WUP8_9BURK</name>
<proteinExistence type="predicted"/>
<protein>
    <submittedName>
        <fullName evidence="1">Uncharacterized protein</fullName>
    </submittedName>
</protein>
<evidence type="ECO:0000313" key="2">
    <source>
        <dbReference type="Proteomes" id="UP001265700"/>
    </source>
</evidence>
<dbReference type="EMBL" id="JAVDWU010000016">
    <property type="protein sequence ID" value="MDR7153013.1"/>
    <property type="molecule type" value="Genomic_DNA"/>
</dbReference>
<accession>A0ABU1WUP8</accession>
<comment type="caution">
    <text evidence="1">The sequence shown here is derived from an EMBL/GenBank/DDBJ whole genome shotgun (WGS) entry which is preliminary data.</text>
</comment>
<sequence length="173" mass="17525">MSALLAAAGLVACGGGGGGDDEGGASPPGDQRLAVGADSLVGDWLSRICTPAGTRSLKLRLRVVPVSDNAISYSQTFVRYTSGDCSGAGTADARSTPLGMVTFSRSDASARAAANWGLWVLPNGVQSGAIWGKKGGDGTLCIGATDRAFTGLETLTAVSSWMNLSDTSCYDKL</sequence>
<dbReference type="Proteomes" id="UP001265700">
    <property type="component" value="Unassembled WGS sequence"/>
</dbReference>
<reference evidence="1 2" key="1">
    <citation type="submission" date="2023-07" db="EMBL/GenBank/DDBJ databases">
        <title>Sorghum-associated microbial communities from plants grown in Nebraska, USA.</title>
        <authorList>
            <person name="Schachtman D."/>
        </authorList>
    </citation>
    <scope>NUCLEOTIDE SEQUENCE [LARGE SCALE GENOMIC DNA]</scope>
    <source>
        <strain evidence="1 2">4249</strain>
    </source>
</reference>
<keyword evidence="2" id="KW-1185">Reference proteome</keyword>
<organism evidence="1 2">
    <name type="scientific">Hydrogenophaga palleronii</name>
    <dbReference type="NCBI Taxonomy" id="65655"/>
    <lineage>
        <taxon>Bacteria</taxon>
        <taxon>Pseudomonadati</taxon>
        <taxon>Pseudomonadota</taxon>
        <taxon>Betaproteobacteria</taxon>
        <taxon>Burkholderiales</taxon>
        <taxon>Comamonadaceae</taxon>
        <taxon>Hydrogenophaga</taxon>
    </lineage>
</organism>
<dbReference type="RefSeq" id="WP_310322331.1">
    <property type="nucleotide sequence ID" value="NZ_JAVDWU010000016.1"/>
</dbReference>
<evidence type="ECO:0000313" key="1">
    <source>
        <dbReference type="EMBL" id="MDR7153013.1"/>
    </source>
</evidence>
<gene>
    <name evidence="1" type="ORF">J2W49_004992</name>
</gene>